<evidence type="ECO:0000313" key="2">
    <source>
        <dbReference type="Proteomes" id="UP001595711"/>
    </source>
</evidence>
<organism evidence="1 2">
    <name type="scientific">Ferrovibrio xuzhouensis</name>
    <dbReference type="NCBI Taxonomy" id="1576914"/>
    <lineage>
        <taxon>Bacteria</taxon>
        <taxon>Pseudomonadati</taxon>
        <taxon>Pseudomonadota</taxon>
        <taxon>Alphaproteobacteria</taxon>
        <taxon>Rhodospirillales</taxon>
        <taxon>Rhodospirillaceae</taxon>
        <taxon>Ferrovibrio</taxon>
    </lineage>
</organism>
<reference evidence="2" key="1">
    <citation type="journal article" date="2019" name="Int. J. Syst. Evol. Microbiol.">
        <title>The Global Catalogue of Microorganisms (GCM) 10K type strain sequencing project: providing services to taxonomists for standard genome sequencing and annotation.</title>
        <authorList>
            <consortium name="The Broad Institute Genomics Platform"/>
            <consortium name="The Broad Institute Genome Sequencing Center for Infectious Disease"/>
            <person name="Wu L."/>
            <person name="Ma J."/>
        </authorList>
    </citation>
    <scope>NUCLEOTIDE SEQUENCE [LARGE SCALE GENOMIC DNA]</scope>
    <source>
        <strain evidence="2">KCTC 42182</strain>
    </source>
</reference>
<sequence>MAERLDCPWCMAWHREIGPGYPLSDEGRLAPLRRVDLDKAWPAGLPKAGGVIYTPTFLLVACGREIGRITGYPGAGFFYPKLDHLLEQLGQAKNPDGSCS</sequence>
<evidence type="ECO:0008006" key="3">
    <source>
        <dbReference type="Google" id="ProtNLM"/>
    </source>
</evidence>
<evidence type="ECO:0000313" key="1">
    <source>
        <dbReference type="EMBL" id="MFC3678473.1"/>
    </source>
</evidence>
<gene>
    <name evidence="1" type="ORF">ACFOOQ_23205</name>
</gene>
<name>A0ABV7VNC2_9PROT</name>
<dbReference type="InterPro" id="IPR036249">
    <property type="entry name" value="Thioredoxin-like_sf"/>
</dbReference>
<dbReference type="RefSeq" id="WP_379730113.1">
    <property type="nucleotide sequence ID" value="NZ_JBHRYJ010000009.1"/>
</dbReference>
<keyword evidence="2" id="KW-1185">Reference proteome</keyword>
<protein>
    <recommendedName>
        <fullName evidence="3">SoxS protein</fullName>
    </recommendedName>
</protein>
<dbReference type="EMBL" id="JBHRYJ010000009">
    <property type="protein sequence ID" value="MFC3678473.1"/>
    <property type="molecule type" value="Genomic_DNA"/>
</dbReference>
<accession>A0ABV7VNC2</accession>
<proteinExistence type="predicted"/>
<comment type="caution">
    <text evidence="1">The sequence shown here is derived from an EMBL/GenBank/DDBJ whole genome shotgun (WGS) entry which is preliminary data.</text>
</comment>
<dbReference type="Gene3D" id="3.40.30.10">
    <property type="entry name" value="Glutaredoxin"/>
    <property type="match status" value="1"/>
</dbReference>
<dbReference type="SUPFAM" id="SSF52833">
    <property type="entry name" value="Thioredoxin-like"/>
    <property type="match status" value="1"/>
</dbReference>
<dbReference type="Proteomes" id="UP001595711">
    <property type="component" value="Unassembled WGS sequence"/>
</dbReference>